<name>A0A212KZJ5_9HYPH</name>
<evidence type="ECO:0000313" key="1">
    <source>
        <dbReference type="EMBL" id="SCM70725.1"/>
    </source>
</evidence>
<dbReference type="EMBL" id="FMJD01000001">
    <property type="protein sequence ID" value="SCM70725.1"/>
    <property type="molecule type" value="Genomic_DNA"/>
</dbReference>
<proteinExistence type="predicted"/>
<organism evidence="1">
    <name type="scientific">uncultured Pleomorphomonas sp</name>
    <dbReference type="NCBI Taxonomy" id="442121"/>
    <lineage>
        <taxon>Bacteria</taxon>
        <taxon>Pseudomonadati</taxon>
        <taxon>Pseudomonadota</taxon>
        <taxon>Alphaproteobacteria</taxon>
        <taxon>Hyphomicrobiales</taxon>
        <taxon>Pleomorphomonadaceae</taxon>
        <taxon>Pleomorphomonas</taxon>
        <taxon>environmental samples</taxon>
    </lineage>
</organism>
<protein>
    <submittedName>
        <fullName evidence="1">Uncharacterized protein</fullName>
    </submittedName>
</protein>
<gene>
    <name evidence="1" type="ORF">KL86PLE_10262</name>
</gene>
<reference evidence="1" key="1">
    <citation type="submission" date="2016-08" db="EMBL/GenBank/DDBJ databases">
        <authorList>
            <person name="Seilhamer J.J."/>
        </authorList>
    </citation>
    <scope>NUCLEOTIDE SEQUENCE</scope>
    <source>
        <strain evidence="1">86</strain>
    </source>
</reference>
<dbReference type="AlphaFoldDB" id="A0A212KZJ5"/>
<accession>A0A212KZJ5</accession>
<sequence length="40" mass="4233">MPTAVRLSPIHKVAAAVIVRKAEAAGSPDKRMDDLMEIGS</sequence>